<sequence length="291" mass="33400">MQVVFHMGAHMTDQDRIVRTLSQNFRSLRREGVIVPHPQRYRLVLRDTLLALRGSTADPETQQRILTACSDQDNVERLIFSHEFFLCIPDRVITPQGFYAMVPDKLRPMANLFPQDETEFHMALINPATLIPQLRASQPNRTYRETMCEHDPRELRWAPLVREMVHALEGRKLVLWCNEDLPLIWPEVIRAVAGLPPEAALRGDEEILTEIMRPEGIERLRAYVATHPPQSVAQRRKIHTAFLDKFARPEALEVEADLPGWTEELIDDITALYDLDVAEIAAMDGVTFIAP</sequence>
<gene>
    <name evidence="1" type="ORF">CLN94_05200</name>
</gene>
<name>A0A2A4CRR5_9RHOB</name>
<reference evidence="1 2" key="1">
    <citation type="submission" date="2017-09" db="EMBL/GenBank/DDBJ databases">
        <title>A multilocus sequence analysis scheme for characterization of bacteria in the genus Thioclava.</title>
        <authorList>
            <person name="Liu Y."/>
            <person name="Shao Z."/>
        </authorList>
    </citation>
    <scope>NUCLEOTIDE SEQUENCE [LARGE SCALE GENOMIC DNA]</scope>
    <source>
        <strain evidence="1 2">CAU 1312</strain>
    </source>
</reference>
<dbReference type="OrthoDB" id="7816979at2"/>
<evidence type="ECO:0008006" key="3">
    <source>
        <dbReference type="Google" id="ProtNLM"/>
    </source>
</evidence>
<evidence type="ECO:0000313" key="1">
    <source>
        <dbReference type="EMBL" id="PCD77167.1"/>
    </source>
</evidence>
<accession>A0A2A4CRR5</accession>
<organism evidence="1 2">
    <name type="scientific">Pseudothioclava arenosa</name>
    <dbReference type="NCBI Taxonomy" id="1795308"/>
    <lineage>
        <taxon>Bacteria</taxon>
        <taxon>Pseudomonadati</taxon>
        <taxon>Pseudomonadota</taxon>
        <taxon>Alphaproteobacteria</taxon>
        <taxon>Rhodobacterales</taxon>
        <taxon>Paracoccaceae</taxon>
        <taxon>Pseudothioclava</taxon>
    </lineage>
</organism>
<evidence type="ECO:0000313" key="2">
    <source>
        <dbReference type="Proteomes" id="UP000243507"/>
    </source>
</evidence>
<keyword evidence="2" id="KW-1185">Reference proteome</keyword>
<comment type="caution">
    <text evidence="1">The sequence shown here is derived from an EMBL/GenBank/DDBJ whole genome shotgun (WGS) entry which is preliminary data.</text>
</comment>
<dbReference type="Proteomes" id="UP000243507">
    <property type="component" value="Unassembled WGS sequence"/>
</dbReference>
<dbReference type="RefSeq" id="WP_096431862.1">
    <property type="nucleotide sequence ID" value="NZ_NTJD01000003.1"/>
</dbReference>
<protein>
    <recommendedName>
        <fullName evidence="3">Sulfotransferase family protein</fullName>
    </recommendedName>
</protein>
<dbReference type="AlphaFoldDB" id="A0A2A4CRR5"/>
<proteinExistence type="predicted"/>
<dbReference type="EMBL" id="NTJD01000003">
    <property type="protein sequence ID" value="PCD77167.1"/>
    <property type="molecule type" value="Genomic_DNA"/>
</dbReference>